<dbReference type="Gene3D" id="1.10.8.100">
    <property type="entry name" value="Ribosomal RNA adenine dimethylase-like, domain 2"/>
    <property type="match status" value="1"/>
</dbReference>
<sequence length="600" mass="68225">MATKTASNMAAVLDTTKKFPLSKTLASIFPYDTLGFTRRIKVSDTIDIVSPDLCDDVLNYIGPSLEEYKGCDIIDIHPGACLWSQKLHDFLKPRRHLLMEPDQRYYEPFVEPLLTTPGSTYRHTLLSGAHPKEYFSSYEQIFNDEELLYKKKPLAAGDPQLRKPNKSILVTGTLSRRYRDKRSHINHVNHANMLLNHMVHASQTNSLFHVHGLVRMLFWHPDISRTSVIPGMASIRSGFSAALDAAADLVEVAGRDRSIYMDEDEHENRLSGKYRKPDLEILSAENVMEKMERKGMHMPACRQPILYKAALQRKGLSPAERADTLRAQPIAHLPEDFSLPEALDAHEERLKNFCKVVLRTTKSPREVLDFPYKYKFPESATKTLKEKERARIGPFMDIWGDHLALEVVLAKQKSKSPDKVSAEVEQKLRRLAVQLREAFLHKNMIAKQSRVHAQSMVNEAHAFDTKMLAHDRRPYETLVVESNEFWPRFGMFLLDIQPRQENMADEVMSAVTASTTMRELVTALFQLHASSVAVALDRMAPNAAQDLLPQAPSIMDASKGGRLDAEDMTVRMLTRDMIRELTSAYLEWPFKPDSTEDGGT</sequence>
<evidence type="ECO:0008006" key="3">
    <source>
        <dbReference type="Google" id="ProtNLM"/>
    </source>
</evidence>
<accession>A0ABR3PIN2</accession>
<organism evidence="1 2">
    <name type="scientific">Neodothiora populina</name>
    <dbReference type="NCBI Taxonomy" id="2781224"/>
    <lineage>
        <taxon>Eukaryota</taxon>
        <taxon>Fungi</taxon>
        <taxon>Dikarya</taxon>
        <taxon>Ascomycota</taxon>
        <taxon>Pezizomycotina</taxon>
        <taxon>Dothideomycetes</taxon>
        <taxon>Dothideomycetidae</taxon>
        <taxon>Dothideales</taxon>
        <taxon>Dothioraceae</taxon>
        <taxon>Neodothiora</taxon>
    </lineage>
</organism>
<protein>
    <recommendedName>
        <fullName evidence="3">Mitochondrial transcription factor 1</fullName>
    </recommendedName>
</protein>
<proteinExistence type="predicted"/>
<keyword evidence="2" id="KW-1185">Reference proteome</keyword>
<evidence type="ECO:0000313" key="2">
    <source>
        <dbReference type="Proteomes" id="UP001562354"/>
    </source>
</evidence>
<gene>
    <name evidence="1" type="ORF">AAFC00_004129</name>
</gene>
<dbReference type="InterPro" id="IPR023165">
    <property type="entry name" value="rRNA_Ade_diMease-like_C"/>
</dbReference>
<name>A0ABR3PIN2_9PEZI</name>
<dbReference type="GeneID" id="95977829"/>
<comment type="caution">
    <text evidence="1">The sequence shown here is derived from an EMBL/GenBank/DDBJ whole genome shotgun (WGS) entry which is preliminary data.</text>
</comment>
<dbReference type="EMBL" id="JBFMKM010000005">
    <property type="protein sequence ID" value="KAL1305996.1"/>
    <property type="molecule type" value="Genomic_DNA"/>
</dbReference>
<dbReference type="Gene3D" id="3.40.50.150">
    <property type="entry name" value="Vaccinia Virus protein VP39"/>
    <property type="match status" value="1"/>
</dbReference>
<reference evidence="1 2" key="1">
    <citation type="submission" date="2024-07" db="EMBL/GenBank/DDBJ databases">
        <title>Draft sequence of the Neodothiora populina.</title>
        <authorList>
            <person name="Drown D.D."/>
            <person name="Schuette U.S."/>
            <person name="Buechlein A.B."/>
            <person name="Rusch D.R."/>
            <person name="Winton L.W."/>
            <person name="Adams G.A."/>
        </authorList>
    </citation>
    <scope>NUCLEOTIDE SEQUENCE [LARGE SCALE GENOMIC DNA]</scope>
    <source>
        <strain evidence="1 2">CPC 39397</strain>
    </source>
</reference>
<dbReference type="RefSeq" id="XP_069202269.1">
    <property type="nucleotide sequence ID" value="XM_069343717.1"/>
</dbReference>
<dbReference type="Proteomes" id="UP001562354">
    <property type="component" value="Unassembled WGS sequence"/>
</dbReference>
<evidence type="ECO:0000313" key="1">
    <source>
        <dbReference type="EMBL" id="KAL1305996.1"/>
    </source>
</evidence>
<dbReference type="InterPro" id="IPR029063">
    <property type="entry name" value="SAM-dependent_MTases_sf"/>
</dbReference>